<keyword evidence="3" id="KW-1185">Reference proteome</keyword>
<sequence length="158" mass="17353">MEGVGSRQSRASSRYAASPSAPVFNGPVRKWKKQWVSSHSNHQNNGTNRNDAPPLLLCRWTPLPASADEPRKRRFRYAPIVPIERGNVEALDKISNEARTSIRNQPDNGANMTTEADGMLEKPRTGDVTAEETQEMGEDQAGSNKSPAMAPIPKSKAE</sequence>
<dbReference type="Proteomes" id="UP001293254">
    <property type="component" value="Unassembled WGS sequence"/>
</dbReference>
<feature type="region of interest" description="Disordered" evidence="1">
    <location>
        <begin position="1"/>
        <end position="54"/>
    </location>
</feature>
<dbReference type="PANTHER" id="PTHR34572:SF8">
    <property type="entry name" value="(RAPE) HYPOTHETICAL PROTEIN"/>
    <property type="match status" value="1"/>
</dbReference>
<reference evidence="2" key="1">
    <citation type="submission" date="2020-06" db="EMBL/GenBank/DDBJ databases">
        <authorList>
            <person name="Li T."/>
            <person name="Hu X."/>
            <person name="Zhang T."/>
            <person name="Song X."/>
            <person name="Zhang H."/>
            <person name="Dai N."/>
            <person name="Sheng W."/>
            <person name="Hou X."/>
            <person name="Wei L."/>
        </authorList>
    </citation>
    <scope>NUCLEOTIDE SEQUENCE</scope>
    <source>
        <strain evidence="2">3651</strain>
        <tissue evidence="2">Leaf</tissue>
    </source>
</reference>
<feature type="compositionally biased region" description="Polar residues" evidence="1">
    <location>
        <begin position="35"/>
        <end position="50"/>
    </location>
</feature>
<proteinExistence type="predicted"/>
<organism evidence="2 3">
    <name type="scientific">Sesamum alatum</name>
    <dbReference type="NCBI Taxonomy" id="300844"/>
    <lineage>
        <taxon>Eukaryota</taxon>
        <taxon>Viridiplantae</taxon>
        <taxon>Streptophyta</taxon>
        <taxon>Embryophyta</taxon>
        <taxon>Tracheophyta</taxon>
        <taxon>Spermatophyta</taxon>
        <taxon>Magnoliopsida</taxon>
        <taxon>eudicotyledons</taxon>
        <taxon>Gunneridae</taxon>
        <taxon>Pentapetalae</taxon>
        <taxon>asterids</taxon>
        <taxon>lamiids</taxon>
        <taxon>Lamiales</taxon>
        <taxon>Pedaliaceae</taxon>
        <taxon>Sesamum</taxon>
    </lineage>
</organism>
<feature type="region of interest" description="Disordered" evidence="1">
    <location>
        <begin position="98"/>
        <end position="158"/>
    </location>
</feature>
<dbReference type="PANTHER" id="PTHR34572">
    <property type="entry name" value="GOLGIN FAMILY A PROTEIN"/>
    <property type="match status" value="1"/>
</dbReference>
<comment type="caution">
    <text evidence="2">The sequence shown here is derived from an EMBL/GenBank/DDBJ whole genome shotgun (WGS) entry which is preliminary data.</text>
</comment>
<evidence type="ECO:0000313" key="2">
    <source>
        <dbReference type="EMBL" id="KAK4439756.1"/>
    </source>
</evidence>
<name>A0AAE1Z1N1_9LAMI</name>
<dbReference type="EMBL" id="JACGWO010000001">
    <property type="protein sequence ID" value="KAK4439756.1"/>
    <property type="molecule type" value="Genomic_DNA"/>
</dbReference>
<protein>
    <submittedName>
        <fullName evidence="2">Uncharacterized protein</fullName>
    </submittedName>
</protein>
<feature type="compositionally biased region" description="Polar residues" evidence="1">
    <location>
        <begin position="98"/>
        <end position="114"/>
    </location>
</feature>
<accession>A0AAE1Z1N1</accession>
<feature type="compositionally biased region" description="Acidic residues" evidence="1">
    <location>
        <begin position="129"/>
        <end position="138"/>
    </location>
</feature>
<gene>
    <name evidence="2" type="ORF">Salat_0310500</name>
</gene>
<evidence type="ECO:0000313" key="3">
    <source>
        <dbReference type="Proteomes" id="UP001293254"/>
    </source>
</evidence>
<feature type="compositionally biased region" description="Low complexity" evidence="1">
    <location>
        <begin position="1"/>
        <end position="21"/>
    </location>
</feature>
<reference evidence="2" key="2">
    <citation type="journal article" date="2024" name="Plant">
        <title>Genomic evolution and insights into agronomic trait innovations of Sesamum species.</title>
        <authorList>
            <person name="Miao H."/>
            <person name="Wang L."/>
            <person name="Qu L."/>
            <person name="Liu H."/>
            <person name="Sun Y."/>
            <person name="Le M."/>
            <person name="Wang Q."/>
            <person name="Wei S."/>
            <person name="Zheng Y."/>
            <person name="Lin W."/>
            <person name="Duan Y."/>
            <person name="Cao H."/>
            <person name="Xiong S."/>
            <person name="Wang X."/>
            <person name="Wei L."/>
            <person name="Li C."/>
            <person name="Ma Q."/>
            <person name="Ju M."/>
            <person name="Zhao R."/>
            <person name="Li G."/>
            <person name="Mu C."/>
            <person name="Tian Q."/>
            <person name="Mei H."/>
            <person name="Zhang T."/>
            <person name="Gao T."/>
            <person name="Zhang H."/>
        </authorList>
    </citation>
    <scope>NUCLEOTIDE SEQUENCE</scope>
    <source>
        <strain evidence="2">3651</strain>
    </source>
</reference>
<evidence type="ECO:0000256" key="1">
    <source>
        <dbReference type="SAM" id="MobiDB-lite"/>
    </source>
</evidence>
<dbReference type="AlphaFoldDB" id="A0AAE1Z1N1"/>